<feature type="region of interest" description="Disordered" evidence="1">
    <location>
        <begin position="1"/>
        <end position="90"/>
    </location>
</feature>
<comment type="caution">
    <text evidence="2">The sequence shown here is derived from an EMBL/GenBank/DDBJ whole genome shotgun (WGS) entry which is preliminary data.</text>
</comment>
<keyword evidence="3" id="KW-1185">Reference proteome</keyword>
<proteinExistence type="predicted"/>
<evidence type="ECO:0000313" key="3">
    <source>
        <dbReference type="Proteomes" id="UP000316291"/>
    </source>
</evidence>
<evidence type="ECO:0000256" key="1">
    <source>
        <dbReference type="SAM" id="MobiDB-lite"/>
    </source>
</evidence>
<protein>
    <submittedName>
        <fullName evidence="2">Uncharacterized protein</fullName>
    </submittedName>
</protein>
<gene>
    <name evidence="2" type="ORF">IQ16_08634</name>
</gene>
<reference evidence="2 3" key="1">
    <citation type="journal article" date="2015" name="Stand. Genomic Sci.">
        <title>Genomic Encyclopedia of Bacterial and Archaeal Type Strains, Phase III: the genomes of soil and plant-associated and newly described type strains.</title>
        <authorList>
            <person name="Whitman W.B."/>
            <person name="Woyke T."/>
            <person name="Klenk H.P."/>
            <person name="Zhou Y."/>
            <person name="Lilburn T.G."/>
            <person name="Beck B.J."/>
            <person name="De Vos P."/>
            <person name="Vandamme P."/>
            <person name="Eisen J.A."/>
            <person name="Garrity G."/>
            <person name="Hugenholtz P."/>
            <person name="Kyrpides N.C."/>
        </authorList>
    </citation>
    <scope>NUCLEOTIDE SEQUENCE [LARGE SCALE GENOMIC DNA]</scope>
    <source>
        <strain evidence="2 3">CGMCC 1.10948</strain>
    </source>
</reference>
<evidence type="ECO:0000313" key="2">
    <source>
        <dbReference type="EMBL" id="TWI54586.1"/>
    </source>
</evidence>
<accession>A0A562QEX1</accession>
<dbReference type="EMBL" id="VLLA01000067">
    <property type="protein sequence ID" value="TWI54586.1"/>
    <property type="molecule type" value="Genomic_DNA"/>
</dbReference>
<sequence length="240" mass="26351">MPCPTITSSSRFSQESLTINSQKSCATGHVPSRQGGRGQSRRLSRPACRFEDRGRPPAHRAPRSPAGARGDGRHRSGRRPPAACTRSRGGRYLGAGSLRRCCGQHAPLQVDRDTAADPLPERDLDRRLLRGAAGAARQRCWRVVGIRDRPAAGRRIDEHAAWQKRDLSAKRYIYIWADGIHSKHRPHSASSDRLCICLRMNSPATSLVGSGGWPGPVRHTELKRFARKSQSISAASRTSG</sequence>
<dbReference type="AlphaFoldDB" id="A0A562QEX1"/>
<dbReference type="Proteomes" id="UP000316291">
    <property type="component" value="Unassembled WGS sequence"/>
</dbReference>
<feature type="compositionally biased region" description="Polar residues" evidence="1">
    <location>
        <begin position="1"/>
        <end position="25"/>
    </location>
</feature>
<organism evidence="2 3">
    <name type="scientific">Bradyrhizobium huanghuaihaiense</name>
    <dbReference type="NCBI Taxonomy" id="990078"/>
    <lineage>
        <taxon>Bacteria</taxon>
        <taxon>Pseudomonadati</taxon>
        <taxon>Pseudomonadota</taxon>
        <taxon>Alphaproteobacteria</taxon>
        <taxon>Hyphomicrobiales</taxon>
        <taxon>Nitrobacteraceae</taxon>
        <taxon>Bradyrhizobium</taxon>
    </lineage>
</organism>
<name>A0A562QEX1_9BRAD</name>